<feature type="binding site" evidence="9">
    <location>
        <position position="229"/>
    </location>
    <ligand>
        <name>S-adenosyl-L-methionine</name>
        <dbReference type="ChEBI" id="CHEBI:59789"/>
    </ligand>
</feature>
<dbReference type="SUPFAM" id="SSF53335">
    <property type="entry name" value="S-adenosyl-L-methionine-dependent methyltransferases"/>
    <property type="match status" value="1"/>
</dbReference>
<feature type="region of interest" description="Disordered" evidence="10">
    <location>
        <begin position="1"/>
        <end position="46"/>
    </location>
</feature>
<feature type="binding site" evidence="9">
    <location>
        <position position="94"/>
    </location>
    <ligand>
        <name>S-adenosyl-L-methionine</name>
        <dbReference type="ChEBI" id="CHEBI:59789"/>
    </ligand>
</feature>
<evidence type="ECO:0000256" key="1">
    <source>
        <dbReference type="ARBA" id="ARBA00000724"/>
    </source>
</evidence>
<feature type="binding site" evidence="9">
    <location>
        <begin position="197"/>
        <end position="198"/>
    </location>
    <ligand>
        <name>S-adenosyl-L-methionine</name>
        <dbReference type="ChEBI" id="CHEBI:59789"/>
    </ligand>
</feature>
<feature type="compositionally biased region" description="Polar residues" evidence="10">
    <location>
        <begin position="1"/>
        <end position="11"/>
    </location>
</feature>
<organism evidence="11 12">
    <name type="scientific">Rhizodiscina lignyota</name>
    <dbReference type="NCBI Taxonomy" id="1504668"/>
    <lineage>
        <taxon>Eukaryota</taxon>
        <taxon>Fungi</taxon>
        <taxon>Dikarya</taxon>
        <taxon>Ascomycota</taxon>
        <taxon>Pezizomycotina</taxon>
        <taxon>Dothideomycetes</taxon>
        <taxon>Pleosporomycetidae</taxon>
        <taxon>Aulographales</taxon>
        <taxon>Rhizodiscinaceae</taxon>
        <taxon>Rhizodiscina</taxon>
    </lineage>
</organism>
<keyword evidence="5 8" id="KW-0489">Methyltransferase</keyword>
<keyword evidence="12" id="KW-1185">Reference proteome</keyword>
<dbReference type="AlphaFoldDB" id="A0A9P4IM42"/>
<gene>
    <name evidence="11" type="ORF">NA57DRAFT_34965</name>
</gene>
<comment type="similarity">
    <text evidence="2 8">Belongs to the methyltransferase superfamily. LCMT family.</text>
</comment>
<keyword evidence="6 8" id="KW-0808">Transferase</keyword>
<evidence type="ECO:0000256" key="5">
    <source>
        <dbReference type="ARBA" id="ARBA00022603"/>
    </source>
</evidence>
<evidence type="ECO:0000313" key="12">
    <source>
        <dbReference type="Proteomes" id="UP000799772"/>
    </source>
</evidence>
<comment type="function">
    <text evidence="8">Methylates the carboxyl group of the C-terminal leucine residue of protein phosphatase 2A catalytic subunits to form alpha-leucine ester residues.</text>
</comment>
<reference evidence="11" key="1">
    <citation type="journal article" date="2020" name="Stud. Mycol.">
        <title>101 Dothideomycetes genomes: a test case for predicting lifestyles and emergence of pathogens.</title>
        <authorList>
            <person name="Haridas S."/>
            <person name="Albert R."/>
            <person name="Binder M."/>
            <person name="Bloem J."/>
            <person name="Labutti K."/>
            <person name="Salamov A."/>
            <person name="Andreopoulos B."/>
            <person name="Baker S."/>
            <person name="Barry K."/>
            <person name="Bills G."/>
            <person name="Bluhm B."/>
            <person name="Cannon C."/>
            <person name="Castanera R."/>
            <person name="Culley D."/>
            <person name="Daum C."/>
            <person name="Ezra D."/>
            <person name="Gonzalez J."/>
            <person name="Henrissat B."/>
            <person name="Kuo A."/>
            <person name="Liang C."/>
            <person name="Lipzen A."/>
            <person name="Lutzoni F."/>
            <person name="Magnuson J."/>
            <person name="Mondo S."/>
            <person name="Nolan M."/>
            <person name="Ohm R."/>
            <person name="Pangilinan J."/>
            <person name="Park H.-J."/>
            <person name="Ramirez L."/>
            <person name="Alfaro M."/>
            <person name="Sun H."/>
            <person name="Tritt A."/>
            <person name="Yoshinaga Y."/>
            <person name="Zwiers L.-H."/>
            <person name="Turgeon B."/>
            <person name="Goodwin S."/>
            <person name="Spatafora J."/>
            <person name="Crous P."/>
            <person name="Grigoriev I."/>
        </authorList>
    </citation>
    <scope>NUCLEOTIDE SEQUENCE</scope>
    <source>
        <strain evidence="11">CBS 133067</strain>
    </source>
</reference>
<protein>
    <recommendedName>
        <fullName evidence="4 8">Leucine carboxyl methyltransferase 1</fullName>
        <ecNumber evidence="3 8">2.1.1.233</ecNumber>
    </recommendedName>
</protein>
<dbReference type="OrthoDB" id="203237at2759"/>
<dbReference type="GO" id="GO:0018423">
    <property type="term" value="F:protein C-terminal leucine carboxyl O-methyltransferase activity"/>
    <property type="evidence" value="ECO:0007669"/>
    <property type="project" value="UniProtKB-EC"/>
</dbReference>
<dbReference type="InterPro" id="IPR016651">
    <property type="entry name" value="LCMT1"/>
</dbReference>
<evidence type="ECO:0000256" key="7">
    <source>
        <dbReference type="ARBA" id="ARBA00022691"/>
    </source>
</evidence>
<evidence type="ECO:0000256" key="9">
    <source>
        <dbReference type="PIRSR" id="PIRSR016305-1"/>
    </source>
</evidence>
<name>A0A9P4IM42_9PEZI</name>
<sequence length="388" mass="43320">MASQQIPNLNTLLRGRGGRGRGRQRGRGGTASSGDYHGSASSADTIVQRTDDDAAGSRMSAVEIGYLHDPFAPAFFEGGVTRRFPIMNRGTYVRTTAIDALVDRFLDTHPSQPKQIISFGAGSDTRYFRILSRRAMKNLVYHEIDFPSNTSKKVAAIRRSPLTLQTLQSVRGTEEEVKISVSGDSLHSSTYNIHPVDLRVLADNTDNAESVTERLPHLSQTSPTLLLSECCLIYLPPAAADAILTAFANRFIPPAIPLGLIIYEPIRPNDPFGQVMISNLATRGIHLQTLKKYSSLSRQKQRLRTAGFQGGQMAADVDYLWEQWVHENEKERVSGLEMLDEMEEWRLLAQHYCVAWGWRNGEHNDASLFQEAWSALQAQDNEQDDEDM</sequence>
<dbReference type="Proteomes" id="UP000799772">
    <property type="component" value="Unassembled WGS sequence"/>
</dbReference>
<evidence type="ECO:0000256" key="6">
    <source>
        <dbReference type="ARBA" id="ARBA00022679"/>
    </source>
</evidence>
<dbReference type="InterPro" id="IPR029063">
    <property type="entry name" value="SAM-dependent_MTases_sf"/>
</dbReference>
<keyword evidence="7 8" id="KW-0949">S-adenosyl-L-methionine</keyword>
<dbReference type="PIRSF" id="PIRSF016305">
    <property type="entry name" value="LCM_mtfrase"/>
    <property type="match status" value="1"/>
</dbReference>
<dbReference type="Gene3D" id="3.40.50.150">
    <property type="entry name" value="Vaccinia Virus protein VP39"/>
    <property type="match status" value="1"/>
</dbReference>
<evidence type="ECO:0000256" key="8">
    <source>
        <dbReference type="PIRNR" id="PIRNR016305"/>
    </source>
</evidence>
<evidence type="ECO:0000256" key="4">
    <source>
        <dbReference type="ARBA" id="ARBA00017497"/>
    </source>
</evidence>
<comment type="catalytic activity">
    <reaction evidence="1 8">
        <text>[phosphatase 2A protein]-C-terminal L-leucine + S-adenosyl-L-methionine = [phosphatase 2A protein]-C-terminal L-leucine methyl ester + S-adenosyl-L-homocysteine</text>
        <dbReference type="Rhea" id="RHEA:48544"/>
        <dbReference type="Rhea" id="RHEA-COMP:12134"/>
        <dbReference type="Rhea" id="RHEA-COMP:12135"/>
        <dbReference type="ChEBI" id="CHEBI:57856"/>
        <dbReference type="ChEBI" id="CHEBI:59789"/>
        <dbReference type="ChEBI" id="CHEBI:90516"/>
        <dbReference type="ChEBI" id="CHEBI:90517"/>
        <dbReference type="EC" id="2.1.1.233"/>
    </reaction>
</comment>
<dbReference type="PANTHER" id="PTHR13600:SF21">
    <property type="entry name" value="LEUCINE CARBOXYL METHYLTRANSFERASE 1"/>
    <property type="match status" value="1"/>
</dbReference>
<dbReference type="Pfam" id="PF04072">
    <property type="entry name" value="LCM"/>
    <property type="match status" value="1"/>
</dbReference>
<feature type="compositionally biased region" description="Basic residues" evidence="10">
    <location>
        <begin position="16"/>
        <end position="26"/>
    </location>
</feature>
<dbReference type="PANTHER" id="PTHR13600">
    <property type="entry name" value="LEUCINE CARBOXYL METHYLTRANSFERASE"/>
    <property type="match status" value="1"/>
</dbReference>
<dbReference type="InterPro" id="IPR007213">
    <property type="entry name" value="Ppm1/Ppm2/Tcmp"/>
</dbReference>
<dbReference type="GO" id="GO:0032259">
    <property type="term" value="P:methylation"/>
    <property type="evidence" value="ECO:0007669"/>
    <property type="project" value="UniProtKB-KW"/>
</dbReference>
<feature type="binding site" evidence="9">
    <location>
        <position position="120"/>
    </location>
    <ligand>
        <name>S-adenosyl-L-methionine</name>
        <dbReference type="ChEBI" id="CHEBI:59789"/>
    </ligand>
</feature>
<comment type="caution">
    <text evidence="11">The sequence shown here is derived from an EMBL/GenBank/DDBJ whole genome shotgun (WGS) entry which is preliminary data.</text>
</comment>
<dbReference type="EC" id="2.1.1.233" evidence="3 8"/>
<dbReference type="EMBL" id="ML978123">
    <property type="protein sequence ID" value="KAF2101929.1"/>
    <property type="molecule type" value="Genomic_DNA"/>
</dbReference>
<evidence type="ECO:0000256" key="10">
    <source>
        <dbReference type="SAM" id="MobiDB-lite"/>
    </source>
</evidence>
<evidence type="ECO:0000313" key="11">
    <source>
        <dbReference type="EMBL" id="KAF2101929.1"/>
    </source>
</evidence>
<accession>A0A9P4IM42</accession>
<proteinExistence type="inferred from homology"/>
<evidence type="ECO:0000256" key="2">
    <source>
        <dbReference type="ARBA" id="ARBA00010703"/>
    </source>
</evidence>
<evidence type="ECO:0000256" key="3">
    <source>
        <dbReference type="ARBA" id="ARBA00012834"/>
    </source>
</evidence>